<evidence type="ECO:0000259" key="5">
    <source>
        <dbReference type="PROSITE" id="PS50305"/>
    </source>
</evidence>
<dbReference type="Pfam" id="PF02146">
    <property type="entry name" value="SIR2"/>
    <property type="match status" value="1"/>
</dbReference>
<keyword evidence="3" id="KW-0520">NAD</keyword>
<proteinExistence type="predicted"/>
<dbReference type="STRING" id="1423725.FC19_GL000159"/>
<protein>
    <recommendedName>
        <fullName evidence="1">protein acetyllysine N-acetyltransferase</fullName>
        <ecNumber evidence="1">2.3.1.286</ecNumber>
    </recommendedName>
</protein>
<keyword evidence="2" id="KW-0808">Transferase</keyword>
<dbReference type="EMBL" id="AYZD01000009">
    <property type="protein sequence ID" value="KRM97054.1"/>
    <property type="molecule type" value="Genomic_DNA"/>
</dbReference>
<feature type="domain" description="Deacetylase sirtuin-type" evidence="5">
    <location>
        <begin position="1"/>
        <end position="244"/>
    </location>
</feature>
<dbReference type="SUPFAM" id="SSF52467">
    <property type="entry name" value="DHS-like NAD/FAD-binding domain"/>
    <property type="match status" value="1"/>
</dbReference>
<dbReference type="PANTHER" id="PTHR11085:SF10">
    <property type="entry name" value="NAD-DEPENDENT PROTEIN DEACYLASE SIRTUIN-5, MITOCHONDRIAL-RELATED"/>
    <property type="match status" value="1"/>
</dbReference>
<dbReference type="PATRIC" id="fig|1423725.3.peg.163"/>
<dbReference type="Gene3D" id="3.40.50.1220">
    <property type="entry name" value="TPP-binding domain"/>
    <property type="match status" value="1"/>
</dbReference>
<dbReference type="Gene3D" id="3.30.1600.10">
    <property type="entry name" value="SIR2/SIRT2 'Small Domain"/>
    <property type="match status" value="1"/>
</dbReference>
<dbReference type="InterPro" id="IPR003000">
    <property type="entry name" value="Sirtuin"/>
</dbReference>
<keyword evidence="7" id="KW-1185">Reference proteome</keyword>
<evidence type="ECO:0000313" key="6">
    <source>
        <dbReference type="EMBL" id="KRM97054.1"/>
    </source>
</evidence>
<accession>A0A0R2CYJ4</accession>
<dbReference type="RefSeq" id="WP_057875242.1">
    <property type="nucleotide sequence ID" value="NZ_AYZD01000009.1"/>
</dbReference>
<dbReference type="EC" id="2.3.1.286" evidence="1"/>
<gene>
    <name evidence="6" type="ORF">FC19_GL000159</name>
</gene>
<dbReference type="PROSITE" id="PS50305">
    <property type="entry name" value="SIRTUIN"/>
    <property type="match status" value="1"/>
</dbReference>
<sequence length="254" mass="28846">MTKKEKVMQLAKMILQMNKTIIFTGAGISISSGYPDLAGMQEIAQNDSEFHDNLLRLLTNRFAQKNPLMFYRLYRKTHFKPLSQPSLSHEVITLLQKEKLIAGIITMNLDHLHTIAGSKNVVEYWGSINDNYCVAEHHYFSMNFIARHSVPYCPLDGSLILPVFVERNMTAIKKELECGRKLTTNTDLMIVCGTKAAHGIPGNPHKMVVINKMHTKLDLKADLVIHANLDWVFEQLAIDLCLKKRGGFHDEIIT</sequence>
<dbReference type="GO" id="GO:0017136">
    <property type="term" value="F:histone deacetylase activity, NAD-dependent"/>
    <property type="evidence" value="ECO:0007669"/>
    <property type="project" value="TreeGrafter"/>
</dbReference>
<dbReference type="GO" id="GO:0070403">
    <property type="term" value="F:NAD+ binding"/>
    <property type="evidence" value="ECO:0007669"/>
    <property type="project" value="InterPro"/>
</dbReference>
<evidence type="ECO:0000313" key="7">
    <source>
        <dbReference type="Proteomes" id="UP000051015"/>
    </source>
</evidence>
<organism evidence="6 7">
    <name type="scientific">Liquorilactobacillus aquaticus DSM 21051</name>
    <dbReference type="NCBI Taxonomy" id="1423725"/>
    <lineage>
        <taxon>Bacteria</taxon>
        <taxon>Bacillati</taxon>
        <taxon>Bacillota</taxon>
        <taxon>Bacilli</taxon>
        <taxon>Lactobacillales</taxon>
        <taxon>Lactobacillaceae</taxon>
        <taxon>Liquorilactobacillus</taxon>
    </lineage>
</organism>
<evidence type="ECO:0000256" key="3">
    <source>
        <dbReference type="ARBA" id="ARBA00023027"/>
    </source>
</evidence>
<comment type="caution">
    <text evidence="4">Lacks conserved residue(s) required for the propagation of feature annotation.</text>
</comment>
<name>A0A0R2CYJ4_9LACO</name>
<evidence type="ECO:0000256" key="1">
    <source>
        <dbReference type="ARBA" id="ARBA00012928"/>
    </source>
</evidence>
<dbReference type="OrthoDB" id="9800582at2"/>
<comment type="caution">
    <text evidence="6">The sequence shown here is derived from an EMBL/GenBank/DDBJ whole genome shotgun (WGS) entry which is preliminary data.</text>
</comment>
<dbReference type="InterPro" id="IPR050134">
    <property type="entry name" value="NAD-dep_sirtuin_deacylases"/>
</dbReference>
<dbReference type="Proteomes" id="UP000051015">
    <property type="component" value="Unassembled WGS sequence"/>
</dbReference>
<dbReference type="InterPro" id="IPR026591">
    <property type="entry name" value="Sirtuin_cat_small_dom_sf"/>
</dbReference>
<dbReference type="PANTHER" id="PTHR11085">
    <property type="entry name" value="NAD-DEPENDENT PROTEIN DEACYLASE SIRTUIN-5, MITOCHONDRIAL-RELATED"/>
    <property type="match status" value="1"/>
</dbReference>
<dbReference type="InterPro" id="IPR029035">
    <property type="entry name" value="DHS-like_NAD/FAD-binding_dom"/>
</dbReference>
<dbReference type="AlphaFoldDB" id="A0A0R2CYJ4"/>
<evidence type="ECO:0000256" key="4">
    <source>
        <dbReference type="PROSITE-ProRule" id="PRU00236"/>
    </source>
</evidence>
<evidence type="ECO:0000256" key="2">
    <source>
        <dbReference type="ARBA" id="ARBA00022679"/>
    </source>
</evidence>
<reference evidence="6 7" key="1">
    <citation type="journal article" date="2015" name="Genome Announc.">
        <title>Expanding the biotechnology potential of lactobacilli through comparative genomics of 213 strains and associated genera.</title>
        <authorList>
            <person name="Sun Z."/>
            <person name="Harris H.M."/>
            <person name="McCann A."/>
            <person name="Guo C."/>
            <person name="Argimon S."/>
            <person name="Zhang W."/>
            <person name="Yang X."/>
            <person name="Jeffery I.B."/>
            <person name="Cooney J.C."/>
            <person name="Kagawa T.F."/>
            <person name="Liu W."/>
            <person name="Song Y."/>
            <person name="Salvetti E."/>
            <person name="Wrobel A."/>
            <person name="Rasinkangas P."/>
            <person name="Parkhill J."/>
            <person name="Rea M.C."/>
            <person name="O'Sullivan O."/>
            <person name="Ritari J."/>
            <person name="Douillard F.P."/>
            <person name="Paul Ross R."/>
            <person name="Yang R."/>
            <person name="Briner A.E."/>
            <person name="Felis G.E."/>
            <person name="de Vos W.M."/>
            <person name="Barrangou R."/>
            <person name="Klaenhammer T.R."/>
            <person name="Caufield P.W."/>
            <person name="Cui Y."/>
            <person name="Zhang H."/>
            <person name="O'Toole P.W."/>
        </authorList>
    </citation>
    <scope>NUCLEOTIDE SEQUENCE [LARGE SCALE GENOMIC DNA]</scope>
    <source>
        <strain evidence="6 7">DSM 21051</strain>
    </source>
</reference>
<dbReference type="InterPro" id="IPR026590">
    <property type="entry name" value="Ssirtuin_cat_dom"/>
</dbReference>